<dbReference type="PANTHER" id="PTHR41523">
    <property type="entry name" value="TWO-COMPONENT SYSTEM SENSOR PROTEIN"/>
    <property type="match status" value="1"/>
</dbReference>
<gene>
    <name evidence="10" type="ORF">DYBT9275_03480</name>
</gene>
<dbReference type="EC" id="2.7.13.3" evidence="2"/>
<keyword evidence="8" id="KW-0472">Membrane</keyword>
<reference evidence="10" key="1">
    <citation type="submission" date="2021-04" db="EMBL/GenBank/DDBJ databases">
        <authorList>
            <person name="Rodrigo-Torres L."/>
            <person name="Arahal R. D."/>
            <person name="Lucena T."/>
        </authorList>
    </citation>
    <scope>NUCLEOTIDE SEQUENCE</scope>
    <source>
        <strain evidence="10">CECT 9275</strain>
    </source>
</reference>
<dbReference type="EMBL" id="CAJRAF010000002">
    <property type="protein sequence ID" value="CAG5004941.1"/>
    <property type="molecule type" value="Genomic_DNA"/>
</dbReference>
<sequence>MKNFRNKKFQGLLLLQLLLLGIFSAFAQKRDLLPLQSHKILYADTVYRQAIKTQDSLLLAESYYLYGKVYEATGDDLTACRWYMKSMRIQERCGDAFHLCRIYSKLAGFGLRAQNYSETRRYAFLTLKYAEADQSYLSLSRAYGLMTNFYSHDWSENGRKPGLPSVQKDSLGYFLKKNEKLILQSPENNPVEIATRKSNLGNLLIHYRYDDRGIKLRKDALEIFLREKEVTEAYQLMVDFGFYYLNKNRETALKYVKDAEELKKNNLFNSLWDEKLLAEFYEKYYRQKQDWKSAYEYNNRYHQLDKVNYLADRDGAITRLSKEYETEQKDVLLKVKDAELKLRTQTLQNQEYWTYAILCLLIATFGASIVFFRLYKKNRGLRIKNEELMMEQSHRVRNNLQAVSSMLSLQSDILPDETTKRIIEDGRLRIEAMGLLNRKLAEVDNGREIFLPDFITELMEGVLQSYGYENIITNIAIDPVQIPANQALHLGLILNELVTNACKYAFPRNTCPEIRMVCKLEKGMIRFVFGDNGGGVSAGHFLLNENPADNRSFGVTLIRLQASQLRARHKFSSGAGLVFEMDFKIGQRQKMRSTEITATHWSLSSILN</sequence>
<keyword evidence="5" id="KW-0547">Nucleotide-binding</keyword>
<evidence type="ECO:0000256" key="5">
    <source>
        <dbReference type="ARBA" id="ARBA00022741"/>
    </source>
</evidence>
<dbReference type="Gene3D" id="3.30.565.10">
    <property type="entry name" value="Histidine kinase-like ATPase, C-terminal domain"/>
    <property type="match status" value="1"/>
</dbReference>
<evidence type="ECO:0000256" key="6">
    <source>
        <dbReference type="ARBA" id="ARBA00022777"/>
    </source>
</evidence>
<comment type="caution">
    <text evidence="10">The sequence shown here is derived from an EMBL/GenBank/DDBJ whole genome shotgun (WGS) entry which is preliminary data.</text>
</comment>
<dbReference type="GO" id="GO:0004673">
    <property type="term" value="F:protein histidine kinase activity"/>
    <property type="evidence" value="ECO:0007669"/>
    <property type="project" value="UniProtKB-EC"/>
</dbReference>
<evidence type="ECO:0000313" key="10">
    <source>
        <dbReference type="EMBL" id="CAG5004941.1"/>
    </source>
</evidence>
<dbReference type="Proteomes" id="UP000680038">
    <property type="component" value="Unassembled WGS sequence"/>
</dbReference>
<dbReference type="InterPro" id="IPR011495">
    <property type="entry name" value="Sig_transdc_His_kin_sub2_dim/P"/>
</dbReference>
<keyword evidence="8" id="KW-0812">Transmembrane</keyword>
<protein>
    <recommendedName>
        <fullName evidence="2">histidine kinase</fullName>
        <ecNumber evidence="2">2.7.13.3</ecNumber>
    </recommendedName>
</protein>
<dbReference type="Pfam" id="PF07568">
    <property type="entry name" value="HisKA_2"/>
    <property type="match status" value="1"/>
</dbReference>
<evidence type="ECO:0000256" key="4">
    <source>
        <dbReference type="ARBA" id="ARBA00022679"/>
    </source>
</evidence>
<organism evidence="10 11">
    <name type="scientific">Dyadobacter helix</name>
    <dbReference type="NCBI Taxonomy" id="2822344"/>
    <lineage>
        <taxon>Bacteria</taxon>
        <taxon>Pseudomonadati</taxon>
        <taxon>Bacteroidota</taxon>
        <taxon>Cytophagia</taxon>
        <taxon>Cytophagales</taxon>
        <taxon>Spirosomataceae</taxon>
        <taxon>Dyadobacter</taxon>
    </lineage>
</organism>
<evidence type="ECO:0000256" key="2">
    <source>
        <dbReference type="ARBA" id="ARBA00012438"/>
    </source>
</evidence>
<evidence type="ECO:0000313" key="11">
    <source>
        <dbReference type="Proteomes" id="UP000680038"/>
    </source>
</evidence>
<name>A0A916JG93_9BACT</name>
<evidence type="ECO:0000259" key="9">
    <source>
        <dbReference type="Pfam" id="PF07568"/>
    </source>
</evidence>
<feature type="domain" description="Signal transduction histidine kinase subgroup 2 dimerisation and phosphoacceptor" evidence="9">
    <location>
        <begin position="391"/>
        <end position="466"/>
    </location>
</feature>
<dbReference type="PANTHER" id="PTHR41523:SF8">
    <property type="entry name" value="ETHYLENE RESPONSE SENSOR PROTEIN"/>
    <property type="match status" value="1"/>
</dbReference>
<dbReference type="GO" id="GO:0005524">
    <property type="term" value="F:ATP binding"/>
    <property type="evidence" value="ECO:0007669"/>
    <property type="project" value="UniProtKB-KW"/>
</dbReference>
<keyword evidence="6" id="KW-0418">Kinase</keyword>
<dbReference type="Gene3D" id="1.25.40.10">
    <property type="entry name" value="Tetratricopeptide repeat domain"/>
    <property type="match status" value="1"/>
</dbReference>
<proteinExistence type="predicted"/>
<evidence type="ECO:0000256" key="7">
    <source>
        <dbReference type="ARBA" id="ARBA00022840"/>
    </source>
</evidence>
<keyword evidence="4" id="KW-0808">Transferase</keyword>
<accession>A0A916JG93</accession>
<keyword evidence="3" id="KW-0597">Phosphoprotein</keyword>
<dbReference type="InterPro" id="IPR036890">
    <property type="entry name" value="HATPase_C_sf"/>
</dbReference>
<evidence type="ECO:0000256" key="8">
    <source>
        <dbReference type="SAM" id="Phobius"/>
    </source>
</evidence>
<keyword evidence="8" id="KW-1133">Transmembrane helix</keyword>
<feature type="transmembrane region" description="Helical" evidence="8">
    <location>
        <begin position="352"/>
        <end position="375"/>
    </location>
</feature>
<keyword evidence="7" id="KW-0067">ATP-binding</keyword>
<comment type="catalytic activity">
    <reaction evidence="1">
        <text>ATP + protein L-histidine = ADP + protein N-phospho-L-histidine.</text>
        <dbReference type="EC" id="2.7.13.3"/>
    </reaction>
</comment>
<evidence type="ECO:0000256" key="3">
    <source>
        <dbReference type="ARBA" id="ARBA00022553"/>
    </source>
</evidence>
<dbReference type="SUPFAM" id="SSF55874">
    <property type="entry name" value="ATPase domain of HSP90 chaperone/DNA topoisomerase II/histidine kinase"/>
    <property type="match status" value="1"/>
</dbReference>
<evidence type="ECO:0000256" key="1">
    <source>
        <dbReference type="ARBA" id="ARBA00000085"/>
    </source>
</evidence>
<dbReference type="RefSeq" id="WP_215239975.1">
    <property type="nucleotide sequence ID" value="NZ_CAJRAF010000002.1"/>
</dbReference>
<dbReference type="InterPro" id="IPR011990">
    <property type="entry name" value="TPR-like_helical_dom_sf"/>
</dbReference>
<dbReference type="AlphaFoldDB" id="A0A916JG93"/>
<keyword evidence="11" id="KW-1185">Reference proteome</keyword>